<dbReference type="NCBIfam" id="NF009151">
    <property type="entry name" value="PRK12497.1-5"/>
    <property type="match status" value="1"/>
</dbReference>
<dbReference type="AlphaFoldDB" id="A0A1G7SKE3"/>
<name>A0A1G7SKE3_9HYPH</name>
<dbReference type="Pfam" id="PF02021">
    <property type="entry name" value="UPF0102"/>
    <property type="match status" value="1"/>
</dbReference>
<dbReference type="InterPro" id="IPR003509">
    <property type="entry name" value="UPF0102_YraN-like"/>
</dbReference>
<dbReference type="Gene3D" id="3.40.1350.10">
    <property type="match status" value="1"/>
</dbReference>
<dbReference type="OrthoDB" id="9812968at2"/>
<accession>A0A1G7SKE3</accession>
<sequence>MRPSSASNSPDPRRRAERAGRRAETLALWYLRLKGYRILKTRYKSPVGEIDIVARRKTMIVMVEVKHRSRADQLGLADALGAVDTRRIVRCTEWFQSQHPAYHHFDFRFDVIAIAPGRWPYHLINAFSA</sequence>
<dbReference type="RefSeq" id="WP_090591071.1">
    <property type="nucleotide sequence ID" value="NZ_FNCS01000001.1"/>
</dbReference>
<comment type="similarity">
    <text evidence="1 2">Belongs to the UPF0102 family.</text>
</comment>
<dbReference type="GO" id="GO:0004519">
    <property type="term" value="F:endonuclease activity"/>
    <property type="evidence" value="ECO:0007669"/>
    <property type="project" value="UniProtKB-KW"/>
</dbReference>
<keyword evidence="3" id="KW-0540">Nuclease</keyword>
<dbReference type="PANTHER" id="PTHR34039">
    <property type="entry name" value="UPF0102 PROTEIN YRAN"/>
    <property type="match status" value="1"/>
</dbReference>
<protein>
    <recommendedName>
        <fullName evidence="2">UPF0102 protein SAMN04487974_101558</fullName>
    </recommendedName>
</protein>
<organism evidence="3 4">
    <name type="scientific">Pelagibacterium luteolum</name>
    <dbReference type="NCBI Taxonomy" id="440168"/>
    <lineage>
        <taxon>Bacteria</taxon>
        <taxon>Pseudomonadati</taxon>
        <taxon>Pseudomonadota</taxon>
        <taxon>Alphaproteobacteria</taxon>
        <taxon>Hyphomicrobiales</taxon>
        <taxon>Devosiaceae</taxon>
        <taxon>Pelagibacterium</taxon>
    </lineage>
</organism>
<proteinExistence type="inferred from homology"/>
<keyword evidence="4" id="KW-1185">Reference proteome</keyword>
<evidence type="ECO:0000313" key="3">
    <source>
        <dbReference type="EMBL" id="SDG23344.1"/>
    </source>
</evidence>
<evidence type="ECO:0000256" key="2">
    <source>
        <dbReference type="HAMAP-Rule" id="MF_00048"/>
    </source>
</evidence>
<reference evidence="3 4" key="1">
    <citation type="submission" date="2016-10" db="EMBL/GenBank/DDBJ databases">
        <authorList>
            <person name="de Groot N.N."/>
        </authorList>
    </citation>
    <scope>NUCLEOTIDE SEQUENCE [LARGE SCALE GENOMIC DNA]</scope>
    <source>
        <strain evidence="3 4">CGMCC 1.10267</strain>
    </source>
</reference>
<dbReference type="InterPro" id="IPR011335">
    <property type="entry name" value="Restrct_endonuc-II-like"/>
</dbReference>
<keyword evidence="3" id="KW-0378">Hydrolase</keyword>
<evidence type="ECO:0000313" key="4">
    <source>
        <dbReference type="Proteomes" id="UP000199495"/>
    </source>
</evidence>
<evidence type="ECO:0000256" key="1">
    <source>
        <dbReference type="ARBA" id="ARBA00006738"/>
    </source>
</evidence>
<dbReference type="InterPro" id="IPR011856">
    <property type="entry name" value="tRNA_endonuc-like_dom_sf"/>
</dbReference>
<keyword evidence="3" id="KW-0255">Endonuclease</keyword>
<dbReference type="STRING" id="440168.SAMN04487974_101558"/>
<dbReference type="GO" id="GO:0003676">
    <property type="term" value="F:nucleic acid binding"/>
    <property type="evidence" value="ECO:0007669"/>
    <property type="project" value="InterPro"/>
</dbReference>
<dbReference type="HAMAP" id="MF_00048">
    <property type="entry name" value="UPF0102"/>
    <property type="match status" value="1"/>
</dbReference>
<dbReference type="PANTHER" id="PTHR34039:SF1">
    <property type="entry name" value="UPF0102 PROTEIN YRAN"/>
    <property type="match status" value="1"/>
</dbReference>
<dbReference type="SUPFAM" id="SSF52980">
    <property type="entry name" value="Restriction endonuclease-like"/>
    <property type="match status" value="1"/>
</dbReference>
<dbReference type="Proteomes" id="UP000199495">
    <property type="component" value="Unassembled WGS sequence"/>
</dbReference>
<gene>
    <name evidence="3" type="ORF">SAMN04487974_101558</name>
</gene>
<dbReference type="EMBL" id="FNCS01000001">
    <property type="protein sequence ID" value="SDG23344.1"/>
    <property type="molecule type" value="Genomic_DNA"/>
</dbReference>